<name>A0AA94PVB2_9BACT</name>
<comment type="caution">
    <text evidence="1">The sequence shown here is derived from an EMBL/GenBank/DDBJ whole genome shotgun (WGS) entry which is preliminary data.</text>
</comment>
<sequence>MSPSIPASAPGPGPAHLRLCDACCDNSGTNKEMIKTGGCTCDICGWACKCCGDDGRQFVNKVLVRTIPAEGWAYLQWRNARSLVPLDWERLFLHGRPDDPKKG</sequence>
<dbReference type="Proteomes" id="UP000295506">
    <property type="component" value="Unassembled WGS sequence"/>
</dbReference>
<reference evidence="1 2" key="1">
    <citation type="submission" date="2019-03" db="EMBL/GenBank/DDBJ databases">
        <title>Genomic Encyclopedia of Type Strains, Phase IV (KMG-IV): sequencing the most valuable type-strain genomes for metagenomic binning, comparative biology and taxonomic classification.</title>
        <authorList>
            <person name="Goeker M."/>
        </authorList>
    </citation>
    <scope>NUCLEOTIDE SEQUENCE [LARGE SCALE GENOMIC DNA]</scope>
    <source>
        <strain evidence="1 2">DSM 101483</strain>
    </source>
</reference>
<organism evidence="1 2">
    <name type="scientific">Pseudodesulfovibrio indicus</name>
    <dbReference type="NCBI Taxonomy" id="1716143"/>
    <lineage>
        <taxon>Bacteria</taxon>
        <taxon>Pseudomonadati</taxon>
        <taxon>Thermodesulfobacteriota</taxon>
        <taxon>Desulfovibrionia</taxon>
        <taxon>Desulfovibrionales</taxon>
        <taxon>Desulfovibrionaceae</taxon>
    </lineage>
</organism>
<proteinExistence type="predicted"/>
<accession>A0AA94PVB2</accession>
<dbReference type="AlphaFoldDB" id="A0AA94PVB2"/>
<dbReference type="RefSeq" id="WP_133987311.1">
    <property type="nucleotide sequence ID" value="NZ_CP014206.1"/>
</dbReference>
<dbReference type="EMBL" id="SOBK01000007">
    <property type="protein sequence ID" value="TDT87904.1"/>
    <property type="molecule type" value="Genomic_DNA"/>
</dbReference>
<protein>
    <submittedName>
        <fullName evidence="1">Uncharacterized protein</fullName>
    </submittedName>
</protein>
<gene>
    <name evidence="1" type="ORF">EDC59_10799</name>
</gene>
<evidence type="ECO:0000313" key="2">
    <source>
        <dbReference type="Proteomes" id="UP000295506"/>
    </source>
</evidence>
<evidence type="ECO:0000313" key="1">
    <source>
        <dbReference type="EMBL" id="TDT87904.1"/>
    </source>
</evidence>